<protein>
    <recommendedName>
        <fullName evidence="3">histidine kinase</fullName>
        <ecNumber evidence="3">2.7.13.3</ecNumber>
    </recommendedName>
</protein>
<keyword evidence="10" id="KW-1133">Transmembrane helix</keyword>
<dbReference type="EMBL" id="CP115541">
    <property type="protein sequence ID" value="WNH54737.1"/>
    <property type="molecule type" value="Genomic_DNA"/>
</dbReference>
<dbReference type="SUPFAM" id="SSF52172">
    <property type="entry name" value="CheY-like"/>
    <property type="match status" value="1"/>
</dbReference>
<dbReference type="InterPro" id="IPR004358">
    <property type="entry name" value="Sig_transdc_His_kin-like_C"/>
</dbReference>
<dbReference type="InterPro" id="IPR011006">
    <property type="entry name" value="CheY-like_superfamily"/>
</dbReference>
<dbReference type="InterPro" id="IPR005467">
    <property type="entry name" value="His_kinase_dom"/>
</dbReference>
<dbReference type="PANTHER" id="PTHR43047">
    <property type="entry name" value="TWO-COMPONENT HISTIDINE PROTEIN KINASE"/>
    <property type="match status" value="1"/>
</dbReference>
<name>A0ABY9YV53_9GAMM</name>
<evidence type="ECO:0000313" key="17">
    <source>
        <dbReference type="EMBL" id="WNH54737.1"/>
    </source>
</evidence>
<dbReference type="InterPro" id="IPR008207">
    <property type="entry name" value="Sig_transdc_His_kin_Hpt_dom"/>
</dbReference>
<dbReference type="PRINTS" id="PR00344">
    <property type="entry name" value="BCTRLSENSOR"/>
</dbReference>
<dbReference type="Gene3D" id="3.40.50.2300">
    <property type="match status" value="1"/>
</dbReference>
<keyword evidence="9 17" id="KW-0547">Nucleotide-binding</keyword>
<dbReference type="CDD" id="cd17546">
    <property type="entry name" value="REC_hyHK_CKI1_RcsC-like"/>
    <property type="match status" value="1"/>
</dbReference>
<dbReference type="CDD" id="cd16922">
    <property type="entry name" value="HATPase_EvgS-ArcB-TorS-like"/>
    <property type="match status" value="1"/>
</dbReference>
<dbReference type="InterPro" id="IPR003594">
    <property type="entry name" value="HATPase_dom"/>
</dbReference>
<feature type="domain" description="Histidine kinase" evidence="15">
    <location>
        <begin position="1"/>
        <end position="118"/>
    </location>
</feature>
<keyword evidence="4" id="KW-1003">Cell membrane</keyword>
<keyword evidence="9 17" id="KW-0067">ATP-binding</keyword>
<sequence>MWVDADALRQVLNNLLGNALKFTDRGGIEILLELRLEPERATLLLGVHDTGIGIALDQQHAVFKPFAQVHDAHTHPTGGSGLGLAICNDLVKALGGQVSLCSVPGQGSSFEVLLPVVIEAPDSGPVGQPLAGRSLLLVEDHAMNRTVVSRQLAALGASVSTAADAAAALQVQASEPCGVVLLDCVLGDINGYDLARLLRRQELEQQRLPAMLIALSANDAPAHVQRCRDCGMDAVLYKPLDTRQLLSLLGLGSSPTGVADASPTASDDPMWLHYLQAVLEEQQAINDALRAHDGKPLRHHAHRLAGVLRMLGQPSLAGIASDLHELDLEEPADWLEVERLLGYLRPALALLTRSCPTSAATGSAATAHGPETRSVPDPWT</sequence>
<keyword evidence="6" id="KW-0808">Transferase</keyword>
<evidence type="ECO:0000256" key="5">
    <source>
        <dbReference type="ARBA" id="ARBA00022519"/>
    </source>
</evidence>
<accession>A0ABY9YV53</accession>
<dbReference type="PROSITE" id="PS50110">
    <property type="entry name" value="RESPONSE_REGULATORY"/>
    <property type="match status" value="1"/>
</dbReference>
<evidence type="ECO:0000256" key="1">
    <source>
        <dbReference type="ARBA" id="ARBA00000085"/>
    </source>
</evidence>
<comment type="subcellular location">
    <subcellularLocation>
        <location evidence="2">Cell inner membrane</location>
        <topology evidence="2">Multi-pass membrane protein</topology>
    </subcellularLocation>
</comment>
<proteinExistence type="predicted"/>
<evidence type="ECO:0000256" key="14">
    <source>
        <dbReference type="SAM" id="MobiDB-lite"/>
    </source>
</evidence>
<dbReference type="SUPFAM" id="SSF55874">
    <property type="entry name" value="ATPase domain of HSP90 chaperone/DNA topoisomerase II/histidine kinase"/>
    <property type="match status" value="1"/>
</dbReference>
<evidence type="ECO:0000256" key="12">
    <source>
        <dbReference type="ARBA" id="ARBA00023136"/>
    </source>
</evidence>
<keyword evidence="5" id="KW-0997">Cell inner membrane</keyword>
<feature type="region of interest" description="Disordered" evidence="14">
    <location>
        <begin position="359"/>
        <end position="380"/>
    </location>
</feature>
<feature type="domain" description="Response regulatory" evidence="16">
    <location>
        <begin position="134"/>
        <end position="253"/>
    </location>
</feature>
<keyword evidence="8" id="KW-0418">Kinase</keyword>
<dbReference type="Pfam" id="PF02518">
    <property type="entry name" value="HATPase_c"/>
    <property type="match status" value="1"/>
</dbReference>
<dbReference type="EC" id="2.7.13.3" evidence="3"/>
<evidence type="ECO:0000256" key="10">
    <source>
        <dbReference type="ARBA" id="ARBA00022989"/>
    </source>
</evidence>
<evidence type="ECO:0000256" key="9">
    <source>
        <dbReference type="ARBA" id="ARBA00022840"/>
    </source>
</evidence>
<keyword evidence="7" id="KW-0812">Transmembrane</keyword>
<evidence type="ECO:0000313" key="18">
    <source>
        <dbReference type="Proteomes" id="UP001302072"/>
    </source>
</evidence>
<keyword evidence="13" id="KW-0597">Phosphoprotein</keyword>
<gene>
    <name evidence="17" type="ORF">PDM29_16805</name>
</gene>
<comment type="catalytic activity">
    <reaction evidence="1">
        <text>ATP + protein L-histidine = ADP + protein N-phospho-L-histidine.</text>
        <dbReference type="EC" id="2.7.13.3"/>
    </reaction>
</comment>
<dbReference type="Gene3D" id="1.20.120.160">
    <property type="entry name" value="HPT domain"/>
    <property type="match status" value="1"/>
</dbReference>
<evidence type="ECO:0000256" key="4">
    <source>
        <dbReference type="ARBA" id="ARBA00022475"/>
    </source>
</evidence>
<dbReference type="InterPro" id="IPR001789">
    <property type="entry name" value="Sig_transdc_resp-reg_receiver"/>
</dbReference>
<dbReference type="Pfam" id="PF01627">
    <property type="entry name" value="Hpt"/>
    <property type="match status" value="1"/>
</dbReference>
<keyword evidence="18" id="KW-1185">Reference proteome</keyword>
<evidence type="ECO:0000256" key="6">
    <source>
        <dbReference type="ARBA" id="ARBA00022679"/>
    </source>
</evidence>
<evidence type="ECO:0000259" key="15">
    <source>
        <dbReference type="PROSITE" id="PS50109"/>
    </source>
</evidence>
<keyword evidence="11" id="KW-0902">Two-component regulatory system</keyword>
<dbReference type="PANTHER" id="PTHR43047:SF72">
    <property type="entry name" value="OSMOSENSING HISTIDINE PROTEIN KINASE SLN1"/>
    <property type="match status" value="1"/>
</dbReference>
<dbReference type="SMART" id="SM00448">
    <property type="entry name" value="REC"/>
    <property type="match status" value="1"/>
</dbReference>
<evidence type="ECO:0000256" key="3">
    <source>
        <dbReference type="ARBA" id="ARBA00012438"/>
    </source>
</evidence>
<reference evidence="17 18" key="1">
    <citation type="submission" date="2022-12" db="EMBL/GenBank/DDBJ databases">
        <title>Two new species, Stenotrophomonas aracearum and Stenotrophomonas oahuensis, isolated from Anthurium (Araceae family) in Hawaii.</title>
        <authorList>
            <person name="Chunag S.C."/>
            <person name="Dobhal S."/>
            <person name="Alvarez A."/>
            <person name="Arif M."/>
        </authorList>
    </citation>
    <scope>NUCLEOTIDE SEQUENCE [LARGE SCALE GENOMIC DNA]</scope>
    <source>
        <strain evidence="17 18">A5586</strain>
    </source>
</reference>
<evidence type="ECO:0000256" key="13">
    <source>
        <dbReference type="PROSITE-ProRule" id="PRU00169"/>
    </source>
</evidence>
<feature type="modified residue" description="4-aspartylphosphate" evidence="13">
    <location>
        <position position="183"/>
    </location>
</feature>
<dbReference type="GO" id="GO:0005524">
    <property type="term" value="F:ATP binding"/>
    <property type="evidence" value="ECO:0007669"/>
    <property type="project" value="UniProtKB-KW"/>
</dbReference>
<dbReference type="InterPro" id="IPR036890">
    <property type="entry name" value="HATPase_C_sf"/>
</dbReference>
<evidence type="ECO:0000256" key="2">
    <source>
        <dbReference type="ARBA" id="ARBA00004429"/>
    </source>
</evidence>
<evidence type="ECO:0000259" key="16">
    <source>
        <dbReference type="PROSITE" id="PS50110"/>
    </source>
</evidence>
<evidence type="ECO:0000256" key="7">
    <source>
        <dbReference type="ARBA" id="ARBA00022692"/>
    </source>
</evidence>
<dbReference type="InterPro" id="IPR036641">
    <property type="entry name" value="HPT_dom_sf"/>
</dbReference>
<keyword evidence="12" id="KW-0472">Membrane</keyword>
<dbReference type="Gene3D" id="3.30.565.10">
    <property type="entry name" value="Histidine kinase-like ATPase, C-terminal domain"/>
    <property type="match status" value="1"/>
</dbReference>
<dbReference type="PROSITE" id="PS50109">
    <property type="entry name" value="HIS_KIN"/>
    <property type="match status" value="1"/>
</dbReference>
<evidence type="ECO:0000256" key="11">
    <source>
        <dbReference type="ARBA" id="ARBA00023012"/>
    </source>
</evidence>
<dbReference type="SUPFAM" id="SSF47226">
    <property type="entry name" value="Histidine-containing phosphotransfer domain, HPT domain"/>
    <property type="match status" value="1"/>
</dbReference>
<evidence type="ECO:0000256" key="8">
    <source>
        <dbReference type="ARBA" id="ARBA00022777"/>
    </source>
</evidence>
<dbReference type="Pfam" id="PF00072">
    <property type="entry name" value="Response_reg"/>
    <property type="match status" value="1"/>
</dbReference>
<organism evidence="17 18">
    <name type="scientific">Stenotrophomonas oahuensis</name>
    <dbReference type="NCBI Taxonomy" id="3003271"/>
    <lineage>
        <taxon>Bacteria</taxon>
        <taxon>Pseudomonadati</taxon>
        <taxon>Pseudomonadota</taxon>
        <taxon>Gammaproteobacteria</taxon>
        <taxon>Lysobacterales</taxon>
        <taxon>Lysobacteraceae</taxon>
        <taxon>Stenotrophomonas</taxon>
    </lineage>
</organism>
<dbReference type="SMART" id="SM00387">
    <property type="entry name" value="HATPase_c"/>
    <property type="match status" value="1"/>
</dbReference>
<dbReference type="Proteomes" id="UP001302072">
    <property type="component" value="Chromosome"/>
</dbReference>